<dbReference type="Gene3D" id="1.10.287.110">
    <property type="entry name" value="DnaJ domain"/>
    <property type="match status" value="1"/>
</dbReference>
<accession>A0A0C9Y4V7</accession>
<dbReference type="SUPFAM" id="SSF46565">
    <property type="entry name" value="Chaperone J-domain"/>
    <property type="match status" value="1"/>
</dbReference>
<feature type="domain" description="J" evidence="2">
    <location>
        <begin position="4"/>
        <end position="75"/>
    </location>
</feature>
<protein>
    <recommendedName>
        <fullName evidence="2">J domain-containing protein</fullName>
    </recommendedName>
</protein>
<dbReference type="CDD" id="cd06257">
    <property type="entry name" value="DnaJ"/>
    <property type="match status" value="1"/>
</dbReference>
<proteinExistence type="predicted"/>
<keyword evidence="4" id="KW-1185">Reference proteome</keyword>
<dbReference type="PROSITE" id="PS50076">
    <property type="entry name" value="DNAJ_2"/>
    <property type="match status" value="1"/>
</dbReference>
<dbReference type="OrthoDB" id="442087at2759"/>
<feature type="compositionally biased region" description="Polar residues" evidence="1">
    <location>
        <begin position="319"/>
        <end position="331"/>
    </location>
</feature>
<feature type="region of interest" description="Disordered" evidence="1">
    <location>
        <begin position="27"/>
        <end position="117"/>
    </location>
</feature>
<gene>
    <name evidence="3" type="ORF">K443DRAFT_672008</name>
</gene>
<evidence type="ECO:0000313" key="3">
    <source>
        <dbReference type="EMBL" id="KIK08964.1"/>
    </source>
</evidence>
<dbReference type="SMART" id="SM00271">
    <property type="entry name" value="DnaJ"/>
    <property type="match status" value="1"/>
</dbReference>
<dbReference type="InterPro" id="IPR018253">
    <property type="entry name" value="DnaJ_domain_CS"/>
</dbReference>
<feature type="compositionally biased region" description="Pro residues" evidence="1">
    <location>
        <begin position="270"/>
        <end position="282"/>
    </location>
</feature>
<dbReference type="Pfam" id="PF00226">
    <property type="entry name" value="DnaJ"/>
    <property type="match status" value="1"/>
</dbReference>
<organism evidence="3 4">
    <name type="scientific">Laccaria amethystina LaAM-08-1</name>
    <dbReference type="NCBI Taxonomy" id="1095629"/>
    <lineage>
        <taxon>Eukaryota</taxon>
        <taxon>Fungi</taxon>
        <taxon>Dikarya</taxon>
        <taxon>Basidiomycota</taxon>
        <taxon>Agaricomycotina</taxon>
        <taxon>Agaricomycetes</taxon>
        <taxon>Agaricomycetidae</taxon>
        <taxon>Agaricales</taxon>
        <taxon>Agaricineae</taxon>
        <taxon>Hydnangiaceae</taxon>
        <taxon>Laccaria</taxon>
    </lineage>
</organism>
<dbReference type="EMBL" id="KN838540">
    <property type="protein sequence ID" value="KIK08964.1"/>
    <property type="molecule type" value="Genomic_DNA"/>
</dbReference>
<dbReference type="AlphaFoldDB" id="A0A0C9Y4V7"/>
<evidence type="ECO:0000256" key="1">
    <source>
        <dbReference type="SAM" id="MobiDB-lite"/>
    </source>
</evidence>
<dbReference type="PANTHER" id="PTHR43948">
    <property type="entry name" value="DNAJ HOMOLOG SUBFAMILY B"/>
    <property type="match status" value="1"/>
</dbReference>
<dbReference type="HOGENOM" id="CLU_040678_0_0_1"/>
<feature type="region of interest" description="Disordered" evidence="1">
    <location>
        <begin position="255"/>
        <end position="338"/>
    </location>
</feature>
<dbReference type="Proteomes" id="UP000054477">
    <property type="component" value="Unassembled WGS sequence"/>
</dbReference>
<evidence type="ECO:0000259" key="2">
    <source>
        <dbReference type="PROSITE" id="PS50076"/>
    </source>
</evidence>
<dbReference type="PANTHER" id="PTHR43948:SF10">
    <property type="entry name" value="MRJ, ISOFORM E"/>
    <property type="match status" value="1"/>
</dbReference>
<evidence type="ECO:0000313" key="4">
    <source>
        <dbReference type="Proteomes" id="UP000054477"/>
    </source>
</evidence>
<dbReference type="PROSITE" id="PS00636">
    <property type="entry name" value="DNAJ_1"/>
    <property type="match status" value="1"/>
</dbReference>
<dbReference type="InterPro" id="IPR036869">
    <property type="entry name" value="J_dom_sf"/>
</dbReference>
<dbReference type="PRINTS" id="PR00625">
    <property type="entry name" value="JDOMAIN"/>
</dbReference>
<reference evidence="3 4" key="1">
    <citation type="submission" date="2014-04" db="EMBL/GenBank/DDBJ databases">
        <authorList>
            <consortium name="DOE Joint Genome Institute"/>
            <person name="Kuo A."/>
            <person name="Kohler A."/>
            <person name="Nagy L.G."/>
            <person name="Floudas D."/>
            <person name="Copeland A."/>
            <person name="Barry K.W."/>
            <person name="Cichocki N."/>
            <person name="Veneault-Fourrey C."/>
            <person name="LaButti K."/>
            <person name="Lindquist E.A."/>
            <person name="Lipzen A."/>
            <person name="Lundell T."/>
            <person name="Morin E."/>
            <person name="Murat C."/>
            <person name="Sun H."/>
            <person name="Tunlid A."/>
            <person name="Henrissat B."/>
            <person name="Grigoriev I.V."/>
            <person name="Hibbett D.S."/>
            <person name="Martin F."/>
            <person name="Nordberg H.P."/>
            <person name="Cantor M.N."/>
            <person name="Hua S.X."/>
        </authorList>
    </citation>
    <scope>NUCLEOTIDE SEQUENCE [LARGE SCALE GENOMIC DNA]</scope>
    <source>
        <strain evidence="3 4">LaAM-08-1</strain>
    </source>
</reference>
<dbReference type="InterPro" id="IPR001623">
    <property type="entry name" value="DnaJ_domain"/>
</dbReference>
<reference evidence="4" key="2">
    <citation type="submission" date="2015-01" db="EMBL/GenBank/DDBJ databases">
        <title>Evolutionary Origins and Diversification of the Mycorrhizal Mutualists.</title>
        <authorList>
            <consortium name="DOE Joint Genome Institute"/>
            <consortium name="Mycorrhizal Genomics Consortium"/>
            <person name="Kohler A."/>
            <person name="Kuo A."/>
            <person name="Nagy L.G."/>
            <person name="Floudas D."/>
            <person name="Copeland A."/>
            <person name="Barry K.W."/>
            <person name="Cichocki N."/>
            <person name="Veneault-Fourrey C."/>
            <person name="LaButti K."/>
            <person name="Lindquist E.A."/>
            <person name="Lipzen A."/>
            <person name="Lundell T."/>
            <person name="Morin E."/>
            <person name="Murat C."/>
            <person name="Riley R."/>
            <person name="Ohm R."/>
            <person name="Sun H."/>
            <person name="Tunlid A."/>
            <person name="Henrissat B."/>
            <person name="Grigoriev I.V."/>
            <person name="Hibbett D.S."/>
            <person name="Martin F."/>
        </authorList>
    </citation>
    <scope>NUCLEOTIDE SEQUENCE [LARGE SCALE GENOMIC DNA]</scope>
    <source>
        <strain evidence="4">LaAM-08-1</strain>
    </source>
</reference>
<name>A0A0C9Y4V7_9AGAR</name>
<feature type="compositionally biased region" description="Basic and acidic residues" evidence="1">
    <location>
        <begin position="42"/>
        <end position="53"/>
    </location>
</feature>
<dbReference type="STRING" id="1095629.A0A0C9Y4V7"/>
<sequence length="338" mass="39127">MATNLYEELDLPKDATADQIRKAYKKRALKTHPDRLSPNATPDEKAASEDLFRKVNNAYEVLTDPQKRKEYDRYGVWPPPDLDDDEPLPRRPSGNGHSSFGRHRPTPRSPFGDHFFSQPFPSPTFTDPFTLFDSIFGDFPFQNHSRPSPYRPHSRSDDPFQMAHRMHQEMMGNMFAHFERDTFNAIPDRHNVGFVPPMPRLPAPSSGNRRWVEESFVTSTVNGVTQTIQKRRDWDGNEHVTRTFPDGREVYTINGEQQSSHRGYIEPPVISRPPPIGPPPPYQGHNTSYNPSRKYEQSHHHHSMPTHQAQIEPPRRGSQHYNAYPMNTNTNYHRRGGW</sequence>